<proteinExistence type="predicted"/>
<evidence type="ECO:0008006" key="4">
    <source>
        <dbReference type="Google" id="ProtNLM"/>
    </source>
</evidence>
<evidence type="ECO:0000313" key="3">
    <source>
        <dbReference type="Proteomes" id="UP000244093"/>
    </source>
</evidence>
<dbReference type="PANTHER" id="PTHR36975">
    <property type="match status" value="1"/>
</dbReference>
<keyword evidence="1" id="KW-0175">Coiled coil</keyword>
<name>A0A2R7Y5S2_9CREN</name>
<organism evidence="2 3">
    <name type="scientific">Zestosphaera tikiterensis</name>
    <dbReference type="NCBI Taxonomy" id="1973259"/>
    <lineage>
        <taxon>Archaea</taxon>
        <taxon>Thermoproteota</taxon>
        <taxon>Thermoprotei</taxon>
        <taxon>Desulfurococcales</taxon>
        <taxon>Desulfurococcaceae</taxon>
        <taxon>Zestosphaera</taxon>
    </lineage>
</organism>
<dbReference type="PANTHER" id="PTHR36975:SF5">
    <property type="entry name" value="TRANSLOCATED ACTIN-RECRUITING PHOSPHOPROTEIN"/>
    <property type="match status" value="1"/>
</dbReference>
<feature type="coiled-coil region" evidence="1">
    <location>
        <begin position="29"/>
        <end position="182"/>
    </location>
</feature>
<reference evidence="2" key="2">
    <citation type="journal article" date="2018" name="Syst. Appl. Microbiol.">
        <title>A new symbiotic nanoarchaeote (Candidatus Nanoclepta minutus) and its host (Zestosphaera tikiterensis gen. nov., sp. nov.) from a New Zealand hot spring.</title>
        <authorList>
            <person name="St John E."/>
            <person name="Liu Y."/>
            <person name="Podar M."/>
            <person name="Stott M.B."/>
            <person name="Meneghin J."/>
            <person name="Chen Z."/>
            <person name="Lagutin K."/>
            <person name="Mitchell K."/>
            <person name="Reysenbach A.L."/>
        </authorList>
    </citation>
    <scope>NUCLEOTIDE SEQUENCE [LARGE SCALE GENOMIC DNA]</scope>
    <source>
        <strain evidence="2">NZ3</strain>
    </source>
</reference>
<dbReference type="SUPFAM" id="SSF101447">
    <property type="entry name" value="Formin homology 2 domain (FH2 domain)"/>
    <property type="match status" value="1"/>
</dbReference>
<gene>
    <name evidence="2" type="ORF">B7O98_05340</name>
</gene>
<evidence type="ECO:0000313" key="2">
    <source>
        <dbReference type="EMBL" id="PUA32860.1"/>
    </source>
</evidence>
<accession>A0A2R7Y5S2</accession>
<dbReference type="Gene3D" id="1.20.120.330">
    <property type="entry name" value="Nucleotidyltransferases domain 2"/>
    <property type="match status" value="1"/>
</dbReference>
<dbReference type="InterPro" id="IPR053108">
    <property type="entry name" value="Chlamydial_TARP"/>
</dbReference>
<evidence type="ECO:0000256" key="1">
    <source>
        <dbReference type="SAM" id="Coils"/>
    </source>
</evidence>
<dbReference type="Gene3D" id="3.10.620.30">
    <property type="match status" value="1"/>
</dbReference>
<sequence length="439" mass="51781">MPSLKVVVVTLVVLNMVFASLFGYFYSEFLSLKQDYQTLSNKYDSLTNQYSMLLNNYNVLKSNYDTLKNQYDQLKDSYNELTARYSRLLNNYSVLKNDYNMLKNQYEQLLNDYEALKNDYVKITTQYNELLNNYNILNNNYVALQNQYNSLLSDYSTLNNKYNDLNKKYSLLQEDYDKLSINYNMLKEFYDSLVSKYEALVNMYNSLKTEYESFISWYNSIKSQVNLRQALEYEDWMKFITPEDPAIKSLVINVTGGWSNQADINELWNDILKMYLWVKDSIYYSYDSPEPILPELNTSLMWRREFWRFPNETARDLTGDCEDMANLLASMILNYNGKKRIVWVLLVVFEKDNETVGHATVALPETNGKLAIVDPAGRYYTNMPYALTAKDVTIALQEYFSYWSQSGCVNGRVYAIYSYNMYKLFSSNEEFTNYVRNLS</sequence>
<dbReference type="EMBL" id="NBVN01000003">
    <property type="protein sequence ID" value="PUA32860.1"/>
    <property type="molecule type" value="Genomic_DNA"/>
</dbReference>
<dbReference type="Gene3D" id="1.20.5.190">
    <property type="match status" value="1"/>
</dbReference>
<reference evidence="2" key="1">
    <citation type="submission" date="2017-04" db="EMBL/GenBank/DDBJ databases">
        <authorList>
            <person name="Afonso C.L."/>
            <person name="Miller P.J."/>
            <person name="Scott M.A."/>
            <person name="Spackman E."/>
            <person name="Goraichik I."/>
            <person name="Dimitrov K.M."/>
            <person name="Suarez D.L."/>
            <person name="Swayne D.E."/>
        </authorList>
    </citation>
    <scope>NUCLEOTIDE SEQUENCE</scope>
    <source>
        <strain evidence="2">NZ3</strain>
    </source>
</reference>
<dbReference type="Proteomes" id="UP000244093">
    <property type="component" value="Unassembled WGS sequence"/>
</dbReference>
<protein>
    <recommendedName>
        <fullName evidence="4">Transglutaminase-like domain-containing protein</fullName>
    </recommendedName>
</protein>
<comment type="caution">
    <text evidence="2">The sequence shown here is derived from an EMBL/GenBank/DDBJ whole genome shotgun (WGS) entry which is preliminary data.</text>
</comment>
<dbReference type="AlphaFoldDB" id="A0A2R7Y5S2"/>